<dbReference type="RefSeq" id="WP_004780949.1">
    <property type="nucleotide sequence ID" value="NZ_KB849398.1"/>
</dbReference>
<sequence length="107" mass="12122">MNPLYRGIPHKTIEQKAIRFVGNTYREALQTAKRKGAKGDPILSISKSSMTVIYYPSAELYQIALDLQAKKQAEQAAIKAEQERPTVLSYVRNLMAEKIKTQSYFAN</sequence>
<dbReference type="AlphaFoldDB" id="N8WU64"/>
<name>N8WU64_9GAMM</name>
<keyword evidence="2" id="KW-1185">Reference proteome</keyword>
<proteinExistence type="predicted"/>
<dbReference type="Proteomes" id="UP000013070">
    <property type="component" value="Unassembled WGS sequence"/>
</dbReference>
<comment type="caution">
    <text evidence="1">The sequence shown here is derived from an EMBL/GenBank/DDBJ whole genome shotgun (WGS) entry which is preliminary data.</text>
</comment>
<gene>
    <name evidence="1" type="ORF">F969_00661</name>
</gene>
<accession>N8WU64</accession>
<dbReference type="EMBL" id="APPE01000031">
    <property type="protein sequence ID" value="ENV00429.1"/>
    <property type="molecule type" value="Genomic_DNA"/>
</dbReference>
<reference evidence="1 2" key="1">
    <citation type="submission" date="2013-02" db="EMBL/GenBank/DDBJ databases">
        <title>The Genome Sequence of Acinetobacter sp. NIPH 899.</title>
        <authorList>
            <consortium name="The Broad Institute Genome Sequencing Platform"/>
            <consortium name="The Broad Institute Genome Sequencing Center for Infectious Disease"/>
            <person name="Cerqueira G."/>
            <person name="Feldgarden M."/>
            <person name="Courvalin P."/>
            <person name="Perichon B."/>
            <person name="Grillot-Courvalin C."/>
            <person name="Clermont D."/>
            <person name="Rocha E."/>
            <person name="Yoon E.-J."/>
            <person name="Nemec A."/>
            <person name="Walker B."/>
            <person name="Young S.K."/>
            <person name="Zeng Q."/>
            <person name="Gargeya S."/>
            <person name="Fitzgerald M."/>
            <person name="Haas B."/>
            <person name="Abouelleil A."/>
            <person name="Alvarado L."/>
            <person name="Arachchi H.M."/>
            <person name="Berlin A.M."/>
            <person name="Chapman S.B."/>
            <person name="Dewar J."/>
            <person name="Goldberg J."/>
            <person name="Griggs A."/>
            <person name="Gujja S."/>
            <person name="Hansen M."/>
            <person name="Howarth C."/>
            <person name="Imamovic A."/>
            <person name="Larimer J."/>
            <person name="McCowan C."/>
            <person name="Murphy C."/>
            <person name="Neiman D."/>
            <person name="Pearson M."/>
            <person name="Priest M."/>
            <person name="Roberts A."/>
            <person name="Saif S."/>
            <person name="Shea T."/>
            <person name="Sisk P."/>
            <person name="Sykes S."/>
            <person name="Wortman J."/>
            <person name="Nusbaum C."/>
            <person name="Birren B."/>
        </authorList>
    </citation>
    <scope>NUCLEOTIDE SEQUENCE [LARGE SCALE GENOMIC DNA]</scope>
    <source>
        <strain evidence="1 2">NIPH 899</strain>
    </source>
</reference>
<evidence type="ECO:0000313" key="2">
    <source>
        <dbReference type="Proteomes" id="UP000013070"/>
    </source>
</evidence>
<organism evidence="1 2">
    <name type="scientific">Acinetobacter variabilis</name>
    <dbReference type="NCBI Taxonomy" id="70346"/>
    <lineage>
        <taxon>Bacteria</taxon>
        <taxon>Pseudomonadati</taxon>
        <taxon>Pseudomonadota</taxon>
        <taxon>Gammaproteobacteria</taxon>
        <taxon>Moraxellales</taxon>
        <taxon>Moraxellaceae</taxon>
        <taxon>Acinetobacter</taxon>
    </lineage>
</organism>
<protein>
    <submittedName>
        <fullName evidence="1">Uncharacterized protein</fullName>
    </submittedName>
</protein>
<dbReference type="HOGENOM" id="CLU_2204371_0_0_6"/>
<evidence type="ECO:0000313" key="1">
    <source>
        <dbReference type="EMBL" id="ENV00429.1"/>
    </source>
</evidence>
<dbReference type="PATRIC" id="fig|1217710.3.peg.619"/>